<evidence type="ECO:0000256" key="4">
    <source>
        <dbReference type="ARBA" id="ARBA00022840"/>
    </source>
</evidence>
<proteinExistence type="predicted"/>
<protein>
    <submittedName>
        <fullName evidence="6">Mkk2p</fullName>
    </submittedName>
</protein>
<dbReference type="HOGENOM" id="CLU_000288_7_8_1"/>
<evidence type="ECO:0000256" key="3">
    <source>
        <dbReference type="ARBA" id="ARBA00022777"/>
    </source>
</evidence>
<accession>A0A015KA16</accession>
<dbReference type="Proteomes" id="UP000022910">
    <property type="component" value="Unassembled WGS sequence"/>
</dbReference>
<dbReference type="InterPro" id="IPR051681">
    <property type="entry name" value="Ser/Thr_Kinases-Pseudokinases"/>
</dbReference>
<keyword evidence="1" id="KW-0808">Transferase</keyword>
<dbReference type="PROSITE" id="PS50011">
    <property type="entry name" value="PROTEIN_KINASE_DOM"/>
    <property type="match status" value="1"/>
</dbReference>
<dbReference type="InterPro" id="IPR001245">
    <property type="entry name" value="Ser-Thr/Tyr_kinase_cat_dom"/>
</dbReference>
<dbReference type="GO" id="GO:0004674">
    <property type="term" value="F:protein serine/threonine kinase activity"/>
    <property type="evidence" value="ECO:0007669"/>
    <property type="project" value="TreeGrafter"/>
</dbReference>
<dbReference type="SUPFAM" id="SSF56112">
    <property type="entry name" value="Protein kinase-like (PK-like)"/>
    <property type="match status" value="1"/>
</dbReference>
<evidence type="ECO:0000256" key="1">
    <source>
        <dbReference type="ARBA" id="ARBA00022679"/>
    </source>
</evidence>
<evidence type="ECO:0000256" key="2">
    <source>
        <dbReference type="ARBA" id="ARBA00022741"/>
    </source>
</evidence>
<feature type="domain" description="Protein kinase" evidence="5">
    <location>
        <begin position="566"/>
        <end position="844"/>
    </location>
</feature>
<sequence length="910" mass="106102">MRDTTSQDDIICKSCGKICTDITDKWCRPCTINNLKKNFTNWTSGNEKIDDFIQKMQLKTEKHLDIIVEWIPYDQFDNIKKTSKDGFATAIWKDGLLEYNREERKRKRTPNKEVTLKYLINSQNVINEFSNEAKAYSIKEYNHIPKIYGISQNPATNNYIIVLENSCCKECGEIYMEIWSKWCRPCQINNLELNHSGNKKIDEFIQEMQLKIESVRDIIVEWIPYDQFNIIKEISKDNFARIYLAIWKVGPLECNYDEEKCKHKRKPNKEVTLKCLNNSQNVISDLLNEAKTYSIKDSFGLNNTLKIYGISQNPDTKDYIIVLDSFCENCGEIYTNTYYRWCKPCHLIQNFANWTSGNEKIDEFIQEMQLKIESVRDIIVEWIPYDQFNIIKEISKDNFARIYLAIWKDGPLEYNYFYRYNYHGEKYKYERQPNKEVILKYSNNSQSAINDFLNEAKAYSIKGKYHICDIPKIYGISQNPNTSEYIIVFKDGHYCKNCGEIYHTEIYKSNIRQGKWCKPCQINSLKQNFVNWTSGNEKIDNFIQKTQLKINSYYDIIVEWIPYDQFNNIKEIGKGGFGTVYSAIWKDGPLNSKIELKRTTPNKEVALKCLHNSQNITNEFLNEINAYSISIDNGILRICGISQNPDTNNYIIVLEYANGGNLDNYNNNIIRNYNWVGKLSLLRDIVKGLKKIHENEVVHRDFHTGNILISFILNSYDGSGNSSSNIYISDMGLCGEVSNIDKTKIYGVMPFVAPEVLRGKPYTQAADVYSFGMIMYYIATGRQPFANCAHDSVLALKICNKIRPEINEQEAPKFYIDLMKNCWDPDPDKRPSAIEIKKLVDSFPEDDYDDDGDEIKKQIKEAEEYRKTHFLFTGNSQSIHPQACYTSRLLNPFTKDLSNDTDCLDCMIND</sequence>
<dbReference type="PANTHER" id="PTHR44329:SF288">
    <property type="entry name" value="MITOGEN-ACTIVATED PROTEIN KINASE KINASE KINASE 20"/>
    <property type="match status" value="1"/>
</dbReference>
<gene>
    <name evidence="6" type="ORF">RirG_217310</name>
</gene>
<dbReference type="Pfam" id="PF07714">
    <property type="entry name" value="PK_Tyr_Ser-Thr"/>
    <property type="match status" value="1"/>
</dbReference>
<evidence type="ECO:0000313" key="7">
    <source>
        <dbReference type="Proteomes" id="UP000022910"/>
    </source>
</evidence>
<dbReference type="AlphaFoldDB" id="A0A015KA16"/>
<keyword evidence="4" id="KW-0067">ATP-binding</keyword>
<dbReference type="GO" id="GO:0005524">
    <property type="term" value="F:ATP binding"/>
    <property type="evidence" value="ECO:0007669"/>
    <property type="project" value="UniProtKB-KW"/>
</dbReference>
<keyword evidence="7" id="KW-1185">Reference proteome</keyword>
<evidence type="ECO:0000259" key="5">
    <source>
        <dbReference type="PROSITE" id="PS50011"/>
    </source>
</evidence>
<dbReference type="PANTHER" id="PTHR44329">
    <property type="entry name" value="SERINE/THREONINE-PROTEIN KINASE TNNI3K-RELATED"/>
    <property type="match status" value="1"/>
</dbReference>
<name>A0A015KA16_RHIIW</name>
<dbReference type="OrthoDB" id="1890790at2759"/>
<dbReference type="EMBL" id="JEMT01027764">
    <property type="protein sequence ID" value="EXX56311.1"/>
    <property type="molecule type" value="Genomic_DNA"/>
</dbReference>
<dbReference type="InterPro" id="IPR000719">
    <property type="entry name" value="Prot_kinase_dom"/>
</dbReference>
<organism evidence="6 7">
    <name type="scientific">Rhizophagus irregularis (strain DAOM 197198w)</name>
    <name type="common">Glomus intraradices</name>
    <dbReference type="NCBI Taxonomy" id="1432141"/>
    <lineage>
        <taxon>Eukaryota</taxon>
        <taxon>Fungi</taxon>
        <taxon>Fungi incertae sedis</taxon>
        <taxon>Mucoromycota</taxon>
        <taxon>Glomeromycotina</taxon>
        <taxon>Glomeromycetes</taxon>
        <taxon>Glomerales</taxon>
        <taxon>Glomeraceae</taxon>
        <taxon>Rhizophagus</taxon>
    </lineage>
</organism>
<dbReference type="Gene3D" id="1.10.510.10">
    <property type="entry name" value="Transferase(Phosphotransferase) domain 1"/>
    <property type="match status" value="1"/>
</dbReference>
<comment type="caution">
    <text evidence="6">The sequence shown here is derived from an EMBL/GenBank/DDBJ whole genome shotgun (WGS) entry which is preliminary data.</text>
</comment>
<reference evidence="6 7" key="1">
    <citation type="submission" date="2014-02" db="EMBL/GenBank/DDBJ databases">
        <title>Single nucleus genome sequencing reveals high similarity among nuclei of an endomycorrhizal fungus.</title>
        <authorList>
            <person name="Lin K."/>
            <person name="Geurts R."/>
            <person name="Zhang Z."/>
            <person name="Limpens E."/>
            <person name="Saunders D.G."/>
            <person name="Mu D."/>
            <person name="Pang E."/>
            <person name="Cao H."/>
            <person name="Cha H."/>
            <person name="Lin T."/>
            <person name="Zhou Q."/>
            <person name="Shang Y."/>
            <person name="Li Y."/>
            <person name="Ivanov S."/>
            <person name="Sharma T."/>
            <person name="Velzen R.V."/>
            <person name="Ruijter N.D."/>
            <person name="Aanen D.K."/>
            <person name="Win J."/>
            <person name="Kamoun S."/>
            <person name="Bisseling T."/>
            <person name="Huang S."/>
        </authorList>
    </citation>
    <scope>NUCLEOTIDE SEQUENCE [LARGE SCALE GENOMIC DNA]</scope>
    <source>
        <strain evidence="7">DAOM197198w</strain>
    </source>
</reference>
<keyword evidence="3" id="KW-0418">Kinase</keyword>
<evidence type="ECO:0000313" key="6">
    <source>
        <dbReference type="EMBL" id="EXX56311.1"/>
    </source>
</evidence>
<keyword evidence="2" id="KW-0547">Nucleotide-binding</keyword>
<dbReference type="InterPro" id="IPR011009">
    <property type="entry name" value="Kinase-like_dom_sf"/>
</dbReference>